<evidence type="ECO:0000256" key="1">
    <source>
        <dbReference type="SAM" id="Phobius"/>
    </source>
</evidence>
<gene>
    <name evidence="2" type="ORF">CKO21_05565</name>
</gene>
<protein>
    <submittedName>
        <fullName evidence="2">Uncharacterized protein</fullName>
    </submittedName>
</protein>
<feature type="transmembrane region" description="Helical" evidence="1">
    <location>
        <begin position="6"/>
        <end position="22"/>
    </location>
</feature>
<feature type="transmembrane region" description="Helical" evidence="1">
    <location>
        <begin position="61"/>
        <end position="79"/>
    </location>
</feature>
<keyword evidence="3" id="KW-1185">Reference proteome</keyword>
<feature type="transmembrane region" description="Helical" evidence="1">
    <location>
        <begin position="86"/>
        <end position="103"/>
    </location>
</feature>
<name>A0A934QH56_9PROT</name>
<evidence type="ECO:0000313" key="2">
    <source>
        <dbReference type="EMBL" id="MBK1696708.1"/>
    </source>
</evidence>
<feature type="transmembrane region" description="Helical" evidence="1">
    <location>
        <begin position="161"/>
        <end position="181"/>
    </location>
</feature>
<dbReference type="AlphaFoldDB" id="A0A934QH56"/>
<keyword evidence="1" id="KW-1133">Transmembrane helix</keyword>
<sequence>MLETLAVPFALAFAAALAVWAVRLRVHGLAVALGITAGLIAGQVAIQGWPALPPNGAIDKLWWLALLGGALGLGLPRLADDKQRRAVSVGALALAAVWIGWPRLMIPDVAAWLTGALLVAAGVWALSRVERAGSPGGALLLLVGGAAAAGVAFYGSSYSMAQVNLVLIAALAGAMAGAGAAPAGLGAAGRMAATLPLFGLIAILAFYTRAAPFALLLLLPVFLVEGALASWPPLGRLAGAAGERMRGARLLVVIGLALVPACAAVAVAYWQSGPLYF</sequence>
<comment type="caution">
    <text evidence="2">The sequence shown here is derived from an EMBL/GenBank/DDBJ whole genome shotgun (WGS) entry which is preliminary data.</text>
</comment>
<feature type="transmembrane region" description="Helical" evidence="1">
    <location>
        <begin position="251"/>
        <end position="270"/>
    </location>
</feature>
<feature type="transmembrane region" description="Helical" evidence="1">
    <location>
        <begin position="213"/>
        <end position="231"/>
    </location>
</feature>
<evidence type="ECO:0000313" key="3">
    <source>
        <dbReference type="Proteomes" id="UP000778970"/>
    </source>
</evidence>
<proteinExistence type="predicted"/>
<organism evidence="2 3">
    <name type="scientific">Rhodovibrio salinarum</name>
    <dbReference type="NCBI Taxonomy" id="1087"/>
    <lineage>
        <taxon>Bacteria</taxon>
        <taxon>Pseudomonadati</taxon>
        <taxon>Pseudomonadota</taxon>
        <taxon>Alphaproteobacteria</taxon>
        <taxon>Rhodospirillales</taxon>
        <taxon>Rhodovibrionaceae</taxon>
        <taxon>Rhodovibrio</taxon>
    </lineage>
</organism>
<keyword evidence="1" id="KW-0812">Transmembrane</keyword>
<dbReference type="EMBL" id="NRRE01000020">
    <property type="protein sequence ID" value="MBK1696708.1"/>
    <property type="molecule type" value="Genomic_DNA"/>
</dbReference>
<feature type="transmembrane region" description="Helical" evidence="1">
    <location>
        <begin position="109"/>
        <end position="126"/>
    </location>
</feature>
<reference evidence="2" key="2">
    <citation type="journal article" date="2020" name="Microorganisms">
        <title>Osmotic Adaptation and Compatible Solute Biosynthesis of Phototrophic Bacteria as Revealed from Genome Analyses.</title>
        <authorList>
            <person name="Imhoff J.F."/>
            <person name="Rahn T."/>
            <person name="Kunzel S."/>
            <person name="Keller A."/>
            <person name="Neulinger S.C."/>
        </authorList>
    </citation>
    <scope>NUCLEOTIDE SEQUENCE</scope>
    <source>
        <strain evidence="2">DSM 9154</strain>
    </source>
</reference>
<reference evidence="2" key="1">
    <citation type="submission" date="2017-08" db="EMBL/GenBank/DDBJ databases">
        <authorList>
            <person name="Imhoff J.F."/>
            <person name="Rahn T."/>
            <person name="Kuenzel S."/>
            <person name="Neulinger S.C."/>
        </authorList>
    </citation>
    <scope>NUCLEOTIDE SEQUENCE</scope>
    <source>
        <strain evidence="2">DSM 9154</strain>
    </source>
</reference>
<feature type="transmembrane region" description="Helical" evidence="1">
    <location>
        <begin position="188"/>
        <end position="207"/>
    </location>
</feature>
<keyword evidence="1" id="KW-0472">Membrane</keyword>
<feature type="transmembrane region" description="Helical" evidence="1">
    <location>
        <begin position="29"/>
        <end position="49"/>
    </location>
</feature>
<dbReference type="Proteomes" id="UP000778970">
    <property type="component" value="Unassembled WGS sequence"/>
</dbReference>
<accession>A0A934QH56</accession>
<feature type="transmembrane region" description="Helical" evidence="1">
    <location>
        <begin position="138"/>
        <end position="155"/>
    </location>
</feature>